<proteinExistence type="predicted"/>
<dbReference type="InterPro" id="IPR009057">
    <property type="entry name" value="Homeodomain-like_sf"/>
</dbReference>
<gene>
    <name evidence="1" type="ORF">PAXINDRAFT_157674</name>
</gene>
<sequence length="157" mass="18197">MPRKHKTARQCQHYSHDLKKRIIYQSHILSKNSTGITISLDMPIHVVQRVLKLYRDTSGIIKQRMQDGRPPLMSESASEFMLALLEHSPDLYLDEIQEQLNSLHSLDVLIATIWRTLRRLGLTNKQLSRTAAERNEDLRLDFTMAIGDEPPNRVVEL</sequence>
<keyword evidence="2" id="KW-1185">Reference proteome</keyword>
<evidence type="ECO:0000313" key="1">
    <source>
        <dbReference type="EMBL" id="KIJ10235.1"/>
    </source>
</evidence>
<name>A0A0C9T3Q7_PAXIN</name>
<dbReference type="PANTHER" id="PTHR48472:SF1">
    <property type="entry name" value="TC1-LIKE TRANSPOSASE DDE DOMAIN-CONTAINING PROTEIN"/>
    <property type="match status" value="1"/>
</dbReference>
<evidence type="ECO:0000313" key="2">
    <source>
        <dbReference type="Proteomes" id="UP000053647"/>
    </source>
</evidence>
<dbReference type="HOGENOM" id="CLU_056788_8_0_1"/>
<dbReference type="PANTHER" id="PTHR48472">
    <property type="entry name" value="TC1-LIKE TRANSPOSASE DDE DOMAIN-CONTAINING PROTEIN"/>
    <property type="match status" value="1"/>
</dbReference>
<dbReference type="AlphaFoldDB" id="A0A0C9T3Q7"/>
<organism evidence="1 2">
    <name type="scientific">Paxillus involutus ATCC 200175</name>
    <dbReference type="NCBI Taxonomy" id="664439"/>
    <lineage>
        <taxon>Eukaryota</taxon>
        <taxon>Fungi</taxon>
        <taxon>Dikarya</taxon>
        <taxon>Basidiomycota</taxon>
        <taxon>Agaricomycotina</taxon>
        <taxon>Agaricomycetes</taxon>
        <taxon>Agaricomycetidae</taxon>
        <taxon>Boletales</taxon>
        <taxon>Paxilineae</taxon>
        <taxon>Paxillaceae</taxon>
        <taxon>Paxillus</taxon>
    </lineage>
</organism>
<reference evidence="1 2" key="1">
    <citation type="submission" date="2014-06" db="EMBL/GenBank/DDBJ databases">
        <authorList>
            <consortium name="DOE Joint Genome Institute"/>
            <person name="Kuo A."/>
            <person name="Kohler A."/>
            <person name="Nagy L.G."/>
            <person name="Floudas D."/>
            <person name="Copeland A."/>
            <person name="Barry K.W."/>
            <person name="Cichocki N."/>
            <person name="Veneault-Fourrey C."/>
            <person name="LaButti K."/>
            <person name="Lindquist E.A."/>
            <person name="Lipzen A."/>
            <person name="Lundell T."/>
            <person name="Morin E."/>
            <person name="Murat C."/>
            <person name="Sun H."/>
            <person name="Tunlid A."/>
            <person name="Henrissat B."/>
            <person name="Grigoriev I.V."/>
            <person name="Hibbett D.S."/>
            <person name="Martin F."/>
            <person name="Nordberg H.P."/>
            <person name="Cantor M.N."/>
            <person name="Hua S.X."/>
        </authorList>
    </citation>
    <scope>NUCLEOTIDE SEQUENCE [LARGE SCALE GENOMIC DNA]</scope>
    <source>
        <strain evidence="1 2">ATCC 200175</strain>
    </source>
</reference>
<reference evidence="2" key="2">
    <citation type="submission" date="2015-01" db="EMBL/GenBank/DDBJ databases">
        <title>Evolutionary Origins and Diversification of the Mycorrhizal Mutualists.</title>
        <authorList>
            <consortium name="DOE Joint Genome Institute"/>
            <consortium name="Mycorrhizal Genomics Consortium"/>
            <person name="Kohler A."/>
            <person name="Kuo A."/>
            <person name="Nagy L.G."/>
            <person name="Floudas D."/>
            <person name="Copeland A."/>
            <person name="Barry K.W."/>
            <person name="Cichocki N."/>
            <person name="Veneault-Fourrey C."/>
            <person name="LaButti K."/>
            <person name="Lindquist E.A."/>
            <person name="Lipzen A."/>
            <person name="Lundell T."/>
            <person name="Morin E."/>
            <person name="Murat C."/>
            <person name="Riley R."/>
            <person name="Ohm R."/>
            <person name="Sun H."/>
            <person name="Tunlid A."/>
            <person name="Henrissat B."/>
            <person name="Grigoriev I.V."/>
            <person name="Hibbett D.S."/>
            <person name="Martin F."/>
        </authorList>
    </citation>
    <scope>NUCLEOTIDE SEQUENCE [LARGE SCALE GENOMIC DNA]</scope>
    <source>
        <strain evidence="2">ATCC 200175</strain>
    </source>
</reference>
<dbReference type="Proteomes" id="UP000053647">
    <property type="component" value="Unassembled WGS sequence"/>
</dbReference>
<dbReference type="OrthoDB" id="3203937at2759"/>
<dbReference type="EMBL" id="KN819412">
    <property type="protein sequence ID" value="KIJ10235.1"/>
    <property type="molecule type" value="Genomic_DNA"/>
</dbReference>
<protein>
    <submittedName>
        <fullName evidence="1">Uncharacterized protein</fullName>
    </submittedName>
</protein>
<accession>A0A0C9T3Q7</accession>
<dbReference type="SUPFAM" id="SSF46689">
    <property type="entry name" value="Homeodomain-like"/>
    <property type="match status" value="1"/>
</dbReference>